<accession>A0AAV8YL43</accession>
<proteinExistence type="predicted"/>
<name>A0AAV8YL43_9CUCU</name>
<comment type="caution">
    <text evidence="1">The sequence shown here is derived from an EMBL/GenBank/DDBJ whole genome shotgun (WGS) entry which is preliminary data.</text>
</comment>
<dbReference type="AlphaFoldDB" id="A0AAV8YL43"/>
<keyword evidence="2" id="KW-1185">Reference proteome</keyword>
<dbReference type="Proteomes" id="UP001162162">
    <property type="component" value="Unassembled WGS sequence"/>
</dbReference>
<evidence type="ECO:0000313" key="2">
    <source>
        <dbReference type="Proteomes" id="UP001162162"/>
    </source>
</evidence>
<reference evidence="1" key="1">
    <citation type="journal article" date="2023" name="Insect Mol. Biol.">
        <title>Genome sequencing provides insights into the evolution of gene families encoding plant cell wall-degrading enzymes in longhorned beetles.</title>
        <authorList>
            <person name="Shin N.R."/>
            <person name="Okamura Y."/>
            <person name="Kirsch R."/>
            <person name="Pauchet Y."/>
        </authorList>
    </citation>
    <scope>NUCLEOTIDE SEQUENCE</scope>
    <source>
        <strain evidence="1">AMC_N1</strain>
    </source>
</reference>
<protein>
    <submittedName>
        <fullName evidence="1">Uncharacterized protein</fullName>
    </submittedName>
</protein>
<evidence type="ECO:0000313" key="1">
    <source>
        <dbReference type="EMBL" id="KAJ8951427.1"/>
    </source>
</evidence>
<dbReference type="EMBL" id="JAPWTK010000084">
    <property type="protein sequence ID" value="KAJ8951427.1"/>
    <property type="molecule type" value="Genomic_DNA"/>
</dbReference>
<organism evidence="1 2">
    <name type="scientific">Aromia moschata</name>
    <dbReference type="NCBI Taxonomy" id="1265417"/>
    <lineage>
        <taxon>Eukaryota</taxon>
        <taxon>Metazoa</taxon>
        <taxon>Ecdysozoa</taxon>
        <taxon>Arthropoda</taxon>
        <taxon>Hexapoda</taxon>
        <taxon>Insecta</taxon>
        <taxon>Pterygota</taxon>
        <taxon>Neoptera</taxon>
        <taxon>Endopterygota</taxon>
        <taxon>Coleoptera</taxon>
        <taxon>Polyphaga</taxon>
        <taxon>Cucujiformia</taxon>
        <taxon>Chrysomeloidea</taxon>
        <taxon>Cerambycidae</taxon>
        <taxon>Cerambycinae</taxon>
        <taxon>Callichromatini</taxon>
        <taxon>Aromia</taxon>
    </lineage>
</organism>
<sequence length="90" mass="10336">MGRILKKLFKIQDCFGKTSEDVHAAELGEKATKHNIMVNRENRKAIVRLFFREESCGTEAIESTNHVQHIPKVRQRPPVALQVPWKSALQ</sequence>
<gene>
    <name evidence="1" type="ORF">NQ318_006856</name>
</gene>